<name>A0A0N4XP48_NIPBR</name>
<dbReference type="AlphaFoldDB" id="A0A0N4XP48"/>
<dbReference type="GO" id="GO:0015179">
    <property type="term" value="F:L-amino acid transmembrane transporter activity"/>
    <property type="evidence" value="ECO:0007669"/>
    <property type="project" value="TreeGrafter"/>
</dbReference>
<dbReference type="InterPro" id="IPR050598">
    <property type="entry name" value="AminoAcid_Transporter"/>
</dbReference>
<reference evidence="4" key="1">
    <citation type="submission" date="2017-02" db="UniProtKB">
        <authorList>
            <consortium name="WormBaseParasite"/>
        </authorList>
    </citation>
    <scope>IDENTIFICATION</scope>
</reference>
<keyword evidence="1" id="KW-0472">Membrane</keyword>
<protein>
    <submittedName>
        <fullName evidence="4">Solute carrier family 7 member 13 (inferred by orthology to a human protein)</fullName>
    </submittedName>
</protein>
<dbReference type="OMA" id="GAFAFMC"/>
<dbReference type="Proteomes" id="UP000271162">
    <property type="component" value="Unassembled WGS sequence"/>
</dbReference>
<evidence type="ECO:0000313" key="4">
    <source>
        <dbReference type="WBParaSite" id="NBR_0000430001-mRNA-1"/>
    </source>
</evidence>
<evidence type="ECO:0000313" key="2">
    <source>
        <dbReference type="EMBL" id="VDL67890.1"/>
    </source>
</evidence>
<dbReference type="WBParaSite" id="NBR_0000430001-mRNA-1">
    <property type="protein sequence ID" value="NBR_0000430001-mRNA-1"/>
    <property type="gene ID" value="NBR_0000430001"/>
</dbReference>
<gene>
    <name evidence="2" type="ORF">NBR_LOCUS4301</name>
</gene>
<organism evidence="4">
    <name type="scientific">Nippostrongylus brasiliensis</name>
    <name type="common">Rat hookworm</name>
    <dbReference type="NCBI Taxonomy" id="27835"/>
    <lineage>
        <taxon>Eukaryota</taxon>
        <taxon>Metazoa</taxon>
        <taxon>Ecdysozoa</taxon>
        <taxon>Nematoda</taxon>
        <taxon>Chromadorea</taxon>
        <taxon>Rhabditida</taxon>
        <taxon>Rhabditina</taxon>
        <taxon>Rhabditomorpha</taxon>
        <taxon>Strongyloidea</taxon>
        <taxon>Heligmosomidae</taxon>
        <taxon>Nippostrongylus</taxon>
    </lineage>
</organism>
<reference evidence="2 3" key="2">
    <citation type="submission" date="2018-11" db="EMBL/GenBank/DDBJ databases">
        <authorList>
            <consortium name="Pathogen Informatics"/>
        </authorList>
    </citation>
    <scope>NUCLEOTIDE SEQUENCE [LARGE SCALE GENOMIC DNA]</scope>
</reference>
<keyword evidence="3" id="KW-1185">Reference proteome</keyword>
<dbReference type="STRING" id="27835.A0A0N4XP48"/>
<keyword evidence="1" id="KW-1133">Transmembrane helix</keyword>
<keyword evidence="1" id="KW-0812">Transmembrane</keyword>
<sequence length="131" mass="13946">MDEPAASRSQKMGLLGATSYIVGNVVGSGIFITPTDILRTSGSMGLSLVVWITAACISTLGSFCYVELGTSIRMSGAFAFMCIGCTINYPATLAVQAQTFSEYLFQGIGIDMDHTSSFWAKKLVGFALMCR</sequence>
<feature type="transmembrane region" description="Helical" evidence="1">
    <location>
        <begin position="44"/>
        <end position="66"/>
    </location>
</feature>
<accession>A0A0N4XP48</accession>
<dbReference type="PANTHER" id="PTHR11785:SF523">
    <property type="entry name" value="AMINO ACID TRANSPORTER PROTEIN 6"/>
    <property type="match status" value="1"/>
</dbReference>
<dbReference type="EMBL" id="UYSL01007742">
    <property type="protein sequence ID" value="VDL67890.1"/>
    <property type="molecule type" value="Genomic_DNA"/>
</dbReference>
<evidence type="ECO:0000256" key="1">
    <source>
        <dbReference type="SAM" id="Phobius"/>
    </source>
</evidence>
<proteinExistence type="predicted"/>
<dbReference type="Gene3D" id="1.20.1740.10">
    <property type="entry name" value="Amino acid/polyamine transporter I"/>
    <property type="match status" value="1"/>
</dbReference>
<evidence type="ECO:0000313" key="3">
    <source>
        <dbReference type="Proteomes" id="UP000271162"/>
    </source>
</evidence>
<feature type="transmembrane region" description="Helical" evidence="1">
    <location>
        <begin position="12"/>
        <end position="32"/>
    </location>
</feature>
<dbReference type="PANTHER" id="PTHR11785">
    <property type="entry name" value="AMINO ACID TRANSPORTER"/>
    <property type="match status" value="1"/>
</dbReference>